<dbReference type="EMBL" id="MCFD01000014">
    <property type="protein sequence ID" value="ORX66871.1"/>
    <property type="molecule type" value="Genomic_DNA"/>
</dbReference>
<dbReference type="OrthoDB" id="5569827at2759"/>
<reference evidence="2 3" key="1">
    <citation type="submission" date="2016-07" db="EMBL/GenBank/DDBJ databases">
        <title>Pervasive Adenine N6-methylation of Active Genes in Fungi.</title>
        <authorList>
            <consortium name="DOE Joint Genome Institute"/>
            <person name="Mondo S.J."/>
            <person name="Dannebaum R.O."/>
            <person name="Kuo R.C."/>
            <person name="Labutti K."/>
            <person name="Haridas S."/>
            <person name="Kuo A."/>
            <person name="Salamov A."/>
            <person name="Ahrendt S.R."/>
            <person name="Lipzen A."/>
            <person name="Sullivan W."/>
            <person name="Andreopoulos W.B."/>
            <person name="Clum A."/>
            <person name="Lindquist E."/>
            <person name="Daum C."/>
            <person name="Ramamoorthy G.K."/>
            <person name="Gryganskyi A."/>
            <person name="Culley D."/>
            <person name="Magnuson J.K."/>
            <person name="James T.Y."/>
            <person name="O'Malley M.A."/>
            <person name="Stajich J.E."/>
            <person name="Spatafora J.W."/>
            <person name="Visel A."/>
            <person name="Grigoriev I.V."/>
        </authorList>
    </citation>
    <scope>NUCLEOTIDE SEQUENCE [LARGE SCALE GENOMIC DNA]</scope>
    <source>
        <strain evidence="2 3">ATCC 12442</strain>
    </source>
</reference>
<keyword evidence="3" id="KW-1185">Reference proteome</keyword>
<comment type="caution">
    <text evidence="2">The sequence shown here is derived from an EMBL/GenBank/DDBJ whole genome shotgun (WGS) entry which is preliminary data.</text>
</comment>
<proteinExistence type="predicted"/>
<dbReference type="SUPFAM" id="SSF48371">
    <property type="entry name" value="ARM repeat"/>
    <property type="match status" value="1"/>
</dbReference>
<feature type="region of interest" description="Disordered" evidence="1">
    <location>
        <begin position="648"/>
        <end position="667"/>
    </location>
</feature>
<dbReference type="Gene3D" id="1.25.40.180">
    <property type="match status" value="1"/>
</dbReference>
<evidence type="ECO:0000256" key="1">
    <source>
        <dbReference type="SAM" id="MobiDB-lite"/>
    </source>
</evidence>
<gene>
    <name evidence="2" type="ORF">DL89DRAFT_269912</name>
</gene>
<evidence type="ECO:0000313" key="3">
    <source>
        <dbReference type="Proteomes" id="UP000193922"/>
    </source>
</evidence>
<feature type="compositionally biased region" description="Acidic residues" evidence="1">
    <location>
        <begin position="421"/>
        <end position="451"/>
    </location>
</feature>
<dbReference type="InterPro" id="IPR016024">
    <property type="entry name" value="ARM-type_fold"/>
</dbReference>
<sequence length="937" mass="102169">MSQCSTRSVLGPRSANYSNIDTPRARRRSLRRRNSNTVPVIAVPITDAMGRAKGSFLDSSILPAPVVSAVDFIVDMAQFFFPSLFLACIDCECPSQRIALPECLLGLKRPWFSPSASSVSDEPGDTFGFDHNRCATCACQCQCCISRYCADLVWRANIGTNTVAGLKGVSRDVVDDTLGLVGAAMACPPPPEKISDKMLIHDDHAQVAEGGGAQSHIENSRRAAAPVASDISGPTHAGDNQLAYIQKLERRIRKLELVNQLVEDAYYEVSQQLAAERQSKIFMRKVMTLQHDQDMETLVKSLQENMAAASDDEDGKHPAFVIPGSGSDQEFSDTDSASFHVKLGFQMEPRKTPPHLPLLHSSPILHTTSDLSPPPSIRRSASDSTKVMLPGDLGIDFLTTAWEVDEEDSDVDVQFDQPESQLEEAVTDDNDDAWESEESEDDSDIDEDDDDDNAHELQIEFMSVPAHAIDAESSDDDADTEESDNESEASEDVDSDEDEDSHDITISFEGFHHDPSTGEDATMEWEIHSEGESETTDSRRYSISDDEALSGSDFDSVDFGAPPPAVLATPRARTPIWRAAASEVESSDEAELSDDGAKAVDPVKAVIDRYYARTGILDLAADIDDITITEDDSEGEAESPDEDFIRRHTQRQREQSQSQPQSSAGDIMGITEADGSVQERIATLPVDQRIAKFICRASSHLLQGARGGLNPGFMMNNIQELAAEFGSTHESVLCAFIESLYRLVESTADYSASDAVAKAVADVQEAAASRDEIGSPLQAVMRIVKLFHAFIVRQSDQDTVLRQLERLSLANQRARLAKHAVLLRIMYESELIDKSPIVQWYESPESSDGEDDALAAEIREHASPLIDEISSSDEQLHFSSMPNLLSPVSDESTTLNSQSSDSESAPSGIIHDFGVMHSNGSGMLDAHASGTLDAARS</sequence>
<name>A0A1Y1W032_9FUNG</name>
<feature type="region of interest" description="Disordered" evidence="1">
    <location>
        <begin position="408"/>
        <end position="451"/>
    </location>
</feature>
<organism evidence="2 3">
    <name type="scientific">Linderina pennispora</name>
    <dbReference type="NCBI Taxonomy" id="61395"/>
    <lineage>
        <taxon>Eukaryota</taxon>
        <taxon>Fungi</taxon>
        <taxon>Fungi incertae sedis</taxon>
        <taxon>Zoopagomycota</taxon>
        <taxon>Kickxellomycotina</taxon>
        <taxon>Kickxellomycetes</taxon>
        <taxon>Kickxellales</taxon>
        <taxon>Kickxellaceae</taxon>
        <taxon>Linderina</taxon>
    </lineage>
</organism>
<feature type="compositionally biased region" description="Low complexity" evidence="1">
    <location>
        <begin position="357"/>
        <end position="366"/>
    </location>
</feature>
<feature type="region of interest" description="Disordered" evidence="1">
    <location>
        <begin position="464"/>
        <end position="558"/>
    </location>
</feature>
<accession>A0A1Y1W032</accession>
<feature type="compositionally biased region" description="Polar residues" evidence="1">
    <location>
        <begin position="889"/>
        <end position="905"/>
    </location>
</feature>
<feature type="region of interest" description="Disordered" evidence="1">
    <location>
        <begin position="352"/>
        <end position="386"/>
    </location>
</feature>
<feature type="region of interest" description="Disordered" evidence="1">
    <location>
        <begin position="880"/>
        <end position="912"/>
    </location>
</feature>
<protein>
    <recommendedName>
        <fullName evidence="4">W2 domain-containing protein</fullName>
    </recommendedName>
</protein>
<dbReference type="AlphaFoldDB" id="A0A1Y1W032"/>
<feature type="compositionally biased region" description="Basic and acidic residues" evidence="1">
    <location>
        <begin position="525"/>
        <end position="543"/>
    </location>
</feature>
<dbReference type="GeneID" id="63805127"/>
<dbReference type="Proteomes" id="UP000193922">
    <property type="component" value="Unassembled WGS sequence"/>
</dbReference>
<dbReference type="RefSeq" id="XP_040740830.1">
    <property type="nucleotide sequence ID" value="XM_040888479.1"/>
</dbReference>
<feature type="compositionally biased region" description="Acidic residues" evidence="1">
    <location>
        <begin position="472"/>
        <end position="501"/>
    </location>
</feature>
<feature type="region of interest" description="Disordered" evidence="1">
    <location>
        <begin position="1"/>
        <end position="31"/>
    </location>
</feature>
<evidence type="ECO:0000313" key="2">
    <source>
        <dbReference type="EMBL" id="ORX66871.1"/>
    </source>
</evidence>
<evidence type="ECO:0008006" key="4">
    <source>
        <dbReference type="Google" id="ProtNLM"/>
    </source>
</evidence>